<comment type="cofactor">
    <cofactor evidence="6">
        <name>Zn(2+)</name>
        <dbReference type="ChEBI" id="CHEBI:29105"/>
    </cofactor>
    <text evidence="6">Binds 1 zinc ion per subunit.</text>
</comment>
<dbReference type="GO" id="GO:0046872">
    <property type="term" value="F:metal ion binding"/>
    <property type="evidence" value="ECO:0007669"/>
    <property type="project" value="UniProtKB-KW"/>
</dbReference>
<dbReference type="PANTHER" id="PTHR22726:SF1">
    <property type="entry name" value="METALLOENDOPEPTIDASE OMA1, MITOCHONDRIAL"/>
    <property type="match status" value="1"/>
</dbReference>
<accession>A0A366F1Q5</accession>
<evidence type="ECO:0000259" key="8">
    <source>
        <dbReference type="Pfam" id="PF23368"/>
    </source>
</evidence>
<evidence type="ECO:0000256" key="2">
    <source>
        <dbReference type="ARBA" id="ARBA00022723"/>
    </source>
</evidence>
<dbReference type="PANTHER" id="PTHR22726">
    <property type="entry name" value="METALLOENDOPEPTIDASE OMA1"/>
    <property type="match status" value="1"/>
</dbReference>
<keyword evidence="2" id="KW-0479">Metal-binding</keyword>
<reference evidence="9 10" key="1">
    <citation type="submission" date="2018-06" db="EMBL/GenBank/DDBJ databases">
        <title>Genomic Encyclopedia of Type Strains, Phase IV (KMG-IV): sequencing the most valuable type-strain genomes for metagenomic binning, comparative biology and taxonomic classification.</title>
        <authorList>
            <person name="Goeker M."/>
        </authorList>
    </citation>
    <scope>NUCLEOTIDE SEQUENCE [LARGE SCALE GENOMIC DNA]</scope>
    <source>
        <strain evidence="9 10">DSM 24875</strain>
    </source>
</reference>
<protein>
    <submittedName>
        <fullName evidence="9">Peptidase M48-like protein</fullName>
    </submittedName>
</protein>
<keyword evidence="10" id="KW-1185">Reference proteome</keyword>
<sequence>MSAAHAPDGRGRYFDGETASGREVALRFGAALEIRDGEQTLAEWRYAAIRMVDAAPAALRLKSLDAVELARLDVADRDSRARVEAACPNLGRTGLTAREVARIVFWSLLAAASVAFVAIDAAPRLADRIAPLVPEAMEARLGRTAATEVRAMFGGDGCREAKGVAALAGLARRLATAGELGRPVTVTVLRSGIPNAFALPGGRVYVLSALIDKAHDPDELGGVVAHELGHVAHRDGLRLMIADGGVAFLLSLLMGDVSGATPVIFMSRELVTSAHSREAEAQADAFAASALHRLGRPSAPLGAFLLRLTGEQSQSMMAYLASHPLTRDRLAALRADDAANDGPPLLDANAWAAVKAVCPGKPGGAD</sequence>
<dbReference type="InterPro" id="IPR001915">
    <property type="entry name" value="Peptidase_M48"/>
</dbReference>
<feature type="domain" description="Peptidase M48" evidence="7">
    <location>
        <begin position="172"/>
        <end position="335"/>
    </location>
</feature>
<dbReference type="InterPro" id="IPR055518">
    <property type="entry name" value="DUF7092"/>
</dbReference>
<dbReference type="InterPro" id="IPR051156">
    <property type="entry name" value="Mito/Outer_Membr_Metalloprot"/>
</dbReference>
<dbReference type="GO" id="GO:0016020">
    <property type="term" value="C:membrane"/>
    <property type="evidence" value="ECO:0007669"/>
    <property type="project" value="TreeGrafter"/>
</dbReference>
<dbReference type="CDD" id="cd07332">
    <property type="entry name" value="M48C_Oma1_like"/>
    <property type="match status" value="1"/>
</dbReference>
<keyword evidence="3 6" id="KW-0378">Hydrolase</keyword>
<proteinExistence type="inferred from homology"/>
<keyword evidence="4 6" id="KW-0862">Zinc</keyword>
<keyword evidence="1 6" id="KW-0645">Protease</keyword>
<dbReference type="Pfam" id="PF23368">
    <property type="entry name" value="DUF7092"/>
    <property type="match status" value="1"/>
</dbReference>
<evidence type="ECO:0000256" key="5">
    <source>
        <dbReference type="ARBA" id="ARBA00023049"/>
    </source>
</evidence>
<feature type="domain" description="DUF7092" evidence="8">
    <location>
        <begin position="10"/>
        <end position="86"/>
    </location>
</feature>
<dbReference type="AlphaFoldDB" id="A0A366F1Q5"/>
<dbReference type="Pfam" id="PF01435">
    <property type="entry name" value="Peptidase_M48"/>
    <property type="match status" value="1"/>
</dbReference>
<keyword evidence="5 6" id="KW-0482">Metalloprotease</keyword>
<dbReference type="Gene3D" id="3.30.2010.10">
    <property type="entry name" value="Metalloproteases ('zincins'), catalytic domain"/>
    <property type="match status" value="1"/>
</dbReference>
<evidence type="ECO:0000313" key="10">
    <source>
        <dbReference type="Proteomes" id="UP000253529"/>
    </source>
</evidence>
<dbReference type="Proteomes" id="UP000253529">
    <property type="component" value="Unassembled WGS sequence"/>
</dbReference>
<organism evidence="9 10">
    <name type="scientific">Roseiarcus fermentans</name>
    <dbReference type="NCBI Taxonomy" id="1473586"/>
    <lineage>
        <taxon>Bacteria</taxon>
        <taxon>Pseudomonadati</taxon>
        <taxon>Pseudomonadota</taxon>
        <taxon>Alphaproteobacteria</taxon>
        <taxon>Hyphomicrobiales</taxon>
        <taxon>Roseiarcaceae</taxon>
        <taxon>Roseiarcus</taxon>
    </lineage>
</organism>
<evidence type="ECO:0000256" key="6">
    <source>
        <dbReference type="RuleBase" id="RU003983"/>
    </source>
</evidence>
<dbReference type="EMBL" id="QNRK01000025">
    <property type="protein sequence ID" value="RBP08593.1"/>
    <property type="molecule type" value="Genomic_DNA"/>
</dbReference>
<dbReference type="GO" id="GO:0004222">
    <property type="term" value="F:metalloendopeptidase activity"/>
    <property type="evidence" value="ECO:0007669"/>
    <property type="project" value="InterPro"/>
</dbReference>
<evidence type="ECO:0000313" key="9">
    <source>
        <dbReference type="EMBL" id="RBP08593.1"/>
    </source>
</evidence>
<evidence type="ECO:0000256" key="1">
    <source>
        <dbReference type="ARBA" id="ARBA00022670"/>
    </source>
</evidence>
<evidence type="ECO:0000259" key="7">
    <source>
        <dbReference type="Pfam" id="PF01435"/>
    </source>
</evidence>
<name>A0A366F1Q5_9HYPH</name>
<dbReference type="OrthoDB" id="9810445at2"/>
<evidence type="ECO:0000256" key="3">
    <source>
        <dbReference type="ARBA" id="ARBA00022801"/>
    </source>
</evidence>
<comment type="similarity">
    <text evidence="6">Belongs to the peptidase M48 family.</text>
</comment>
<evidence type="ECO:0000256" key="4">
    <source>
        <dbReference type="ARBA" id="ARBA00022833"/>
    </source>
</evidence>
<gene>
    <name evidence="9" type="ORF">DFR50_12575</name>
</gene>
<comment type="caution">
    <text evidence="9">The sequence shown here is derived from an EMBL/GenBank/DDBJ whole genome shotgun (WGS) entry which is preliminary data.</text>
</comment>
<dbReference type="GO" id="GO:0051603">
    <property type="term" value="P:proteolysis involved in protein catabolic process"/>
    <property type="evidence" value="ECO:0007669"/>
    <property type="project" value="TreeGrafter"/>
</dbReference>